<accession>A0A831LT26</accession>
<proteinExistence type="predicted"/>
<dbReference type="Proteomes" id="UP000886047">
    <property type="component" value="Unassembled WGS sequence"/>
</dbReference>
<dbReference type="PANTHER" id="PTHR36234:SF5">
    <property type="entry name" value="LYSYL ENDOPEPTIDASE"/>
    <property type="match status" value="1"/>
</dbReference>
<dbReference type="AlphaFoldDB" id="A0A831LT26"/>
<dbReference type="InterPro" id="IPR018247">
    <property type="entry name" value="EF_Hand_1_Ca_BS"/>
</dbReference>
<protein>
    <submittedName>
        <fullName evidence="2">T9SS type A sorting domain-containing protein</fullName>
    </submittedName>
</protein>
<organism evidence="2">
    <name type="scientific">Mariniphaga anaerophila</name>
    <dbReference type="NCBI Taxonomy" id="1484053"/>
    <lineage>
        <taxon>Bacteria</taxon>
        <taxon>Pseudomonadati</taxon>
        <taxon>Bacteroidota</taxon>
        <taxon>Bacteroidia</taxon>
        <taxon>Marinilabiliales</taxon>
        <taxon>Prolixibacteraceae</taxon>
        <taxon>Mariniphaga</taxon>
    </lineage>
</organism>
<feature type="domain" description="Secretion system C-terminal sorting" evidence="1">
    <location>
        <begin position="590"/>
        <end position="666"/>
    </location>
</feature>
<dbReference type="EMBL" id="DSDK01000021">
    <property type="protein sequence ID" value="HDR50071.1"/>
    <property type="molecule type" value="Genomic_DNA"/>
</dbReference>
<dbReference type="SUPFAM" id="SSF50494">
    <property type="entry name" value="Trypsin-like serine proteases"/>
    <property type="match status" value="1"/>
</dbReference>
<dbReference type="PROSITE" id="PS00018">
    <property type="entry name" value="EF_HAND_1"/>
    <property type="match status" value="1"/>
</dbReference>
<dbReference type="NCBIfam" id="TIGR04183">
    <property type="entry name" value="Por_Secre_tail"/>
    <property type="match status" value="1"/>
</dbReference>
<evidence type="ECO:0000259" key="1">
    <source>
        <dbReference type="Pfam" id="PF18962"/>
    </source>
</evidence>
<dbReference type="InterPro" id="IPR043504">
    <property type="entry name" value="Peptidase_S1_PA_chymotrypsin"/>
</dbReference>
<evidence type="ECO:0000313" key="2">
    <source>
        <dbReference type="EMBL" id="HDR50071.1"/>
    </source>
</evidence>
<dbReference type="PANTHER" id="PTHR36234">
    <property type="entry name" value="LYSYL ENDOPEPTIDASE"/>
    <property type="match status" value="1"/>
</dbReference>
<comment type="caution">
    <text evidence="2">The sequence shown here is derived from an EMBL/GenBank/DDBJ whole genome shotgun (WGS) entry which is preliminary data.</text>
</comment>
<dbReference type="Pfam" id="PF13365">
    <property type="entry name" value="Trypsin_2"/>
    <property type="match status" value="1"/>
</dbReference>
<dbReference type="Pfam" id="PF18962">
    <property type="entry name" value="Por_Secre_tail"/>
    <property type="match status" value="1"/>
</dbReference>
<gene>
    <name evidence="2" type="ORF">ENN90_00420</name>
</gene>
<sequence>MPVFDVTPLLEEDRAVEGMDYPFRFGKSFDVDLVLKDGKWIKTDSTEIWSLKITSPKAYSLNFIFSDLYLPKGSELHIFNEAGSMVYGPVTEKQNQHGQTYLTDIIQGESVVIQLTVPVTTAEKPKLRIQKVVHGYRNIFSFLDIGYGESGSCNDDIVCYFPTWEDEADGVVQILLANGEELCSGFLLNNTAQDYRPFILTAFHCIDTDKNGVLSTVEVGTAEEWLVRFRFRHRYCTDSEYIFANVITYEDTHFRAAWNTTDFALVELQDDILRDVFSVGQKVWLGWDRTGNTPTNGTYIHHPSGDVMKYAYNEDALPETNYGSTSSGQNYWYSQIEEGTLERGSSGSPVFDQNSRVIGQLSGGYPGCSSSKQFWHGCLHRSWNGGGDSTNQLSYWLNPLGGTVTTLNAVRPAPEYSGIPDQLCSSTSFSVTDLPPGYSFQQWNGSNVTFSNNTSNPVQVTPGSNGAGWVEAVVNTGWGNYTMERVYFWCGPPQFSYITGPTSTPNYQWATYYVEPYDTLMGLQSNNDYSWTLNPLNGNSLYNYGRSVDIAFYNSGSYQLVIRAENDCGFGPYTMASIYVYDAKSLSITPNPANGEVTVAIESTDKNELIVSEWDLEVFSETMLLKTKKTKLKGNSTTIQTSGWKEGIYMVRVKYKDEILTGKLIVKR</sequence>
<reference evidence="2" key="1">
    <citation type="journal article" date="2020" name="mSystems">
        <title>Genome- and Community-Level Interaction Insights into Carbon Utilization and Element Cycling Functions of Hydrothermarchaeota in Hydrothermal Sediment.</title>
        <authorList>
            <person name="Zhou Z."/>
            <person name="Liu Y."/>
            <person name="Xu W."/>
            <person name="Pan J."/>
            <person name="Luo Z.H."/>
            <person name="Li M."/>
        </authorList>
    </citation>
    <scope>NUCLEOTIDE SEQUENCE [LARGE SCALE GENOMIC DNA]</scope>
    <source>
        <strain evidence="2">SpSt-1217</strain>
    </source>
</reference>
<dbReference type="InterPro" id="IPR026444">
    <property type="entry name" value="Secre_tail"/>
</dbReference>
<dbReference type="Gene3D" id="2.40.10.10">
    <property type="entry name" value="Trypsin-like serine proteases"/>
    <property type="match status" value="2"/>
</dbReference>
<name>A0A831LT26_9BACT</name>
<dbReference type="InterPro" id="IPR009003">
    <property type="entry name" value="Peptidase_S1_PA"/>
</dbReference>